<proteinExistence type="predicted"/>
<dbReference type="OrthoDB" id="8243168at2"/>
<keyword evidence="1" id="KW-1133">Transmembrane helix</keyword>
<protein>
    <submittedName>
        <fullName evidence="2">Uncharacterized protein</fullName>
    </submittedName>
</protein>
<name>A0A1M7KMU5_9BRAD</name>
<dbReference type="EMBL" id="FNTI01000001">
    <property type="protein sequence ID" value="SEB98653.1"/>
    <property type="molecule type" value="Genomic_DNA"/>
</dbReference>
<sequence length="71" mass="7708">MTAVALFVLFLPFLLSLFGQSSMAKMLCLVTSILATLLSVEPGGAVLPWFLGALIAGVSVWERIRQRRTAQ</sequence>
<evidence type="ECO:0000313" key="2">
    <source>
        <dbReference type="EMBL" id="SEB98653.1"/>
    </source>
</evidence>
<gene>
    <name evidence="2" type="ORF">SAMN05444171_0391</name>
</gene>
<keyword evidence="1" id="KW-0812">Transmembrane</keyword>
<dbReference type="Proteomes" id="UP000183208">
    <property type="component" value="Unassembled WGS sequence"/>
</dbReference>
<accession>A0A1M7KMU5</accession>
<organism evidence="2 3">
    <name type="scientific">Bradyrhizobium lablabi</name>
    <dbReference type="NCBI Taxonomy" id="722472"/>
    <lineage>
        <taxon>Bacteria</taxon>
        <taxon>Pseudomonadati</taxon>
        <taxon>Pseudomonadota</taxon>
        <taxon>Alphaproteobacteria</taxon>
        <taxon>Hyphomicrobiales</taxon>
        <taxon>Nitrobacteraceae</taxon>
        <taxon>Bradyrhizobium</taxon>
    </lineage>
</organism>
<evidence type="ECO:0000256" key="1">
    <source>
        <dbReference type="SAM" id="Phobius"/>
    </source>
</evidence>
<evidence type="ECO:0000313" key="3">
    <source>
        <dbReference type="Proteomes" id="UP000183208"/>
    </source>
</evidence>
<dbReference type="RefSeq" id="WP_074814850.1">
    <property type="nucleotide sequence ID" value="NZ_FNTI01000001.1"/>
</dbReference>
<reference evidence="2 3" key="1">
    <citation type="submission" date="2016-10" db="EMBL/GenBank/DDBJ databases">
        <authorList>
            <person name="de Groot N.N."/>
        </authorList>
    </citation>
    <scope>NUCLEOTIDE SEQUENCE [LARGE SCALE GENOMIC DNA]</scope>
    <source>
        <strain evidence="2 3">GAS522</strain>
    </source>
</reference>
<dbReference type="AlphaFoldDB" id="A0A1M7KMU5"/>
<feature type="transmembrane region" description="Helical" evidence="1">
    <location>
        <begin position="43"/>
        <end position="61"/>
    </location>
</feature>
<keyword evidence="1" id="KW-0472">Membrane</keyword>